<name>C5LPD5_PERM5</name>
<keyword evidence="2" id="KW-1185">Reference proteome</keyword>
<gene>
    <name evidence="1" type="ORF">Pmar_PMAR027526</name>
</gene>
<dbReference type="GeneID" id="9039881"/>
<dbReference type="AlphaFoldDB" id="C5LPD5"/>
<dbReference type="RefSeq" id="XP_002768679.1">
    <property type="nucleotide sequence ID" value="XM_002768633.1"/>
</dbReference>
<sequence length="61" mass="6647">MEGAKVVLDDTSAFPPMARAAVDSAVITYLPPDDIQINITQPVKFSVTLHRASPQRLILNI</sequence>
<proteinExistence type="predicted"/>
<accession>C5LPD5</accession>
<dbReference type="InParanoid" id="C5LPD5"/>
<evidence type="ECO:0000313" key="2">
    <source>
        <dbReference type="Proteomes" id="UP000007800"/>
    </source>
</evidence>
<dbReference type="EMBL" id="GG684111">
    <property type="protein sequence ID" value="EER01397.1"/>
    <property type="molecule type" value="Genomic_DNA"/>
</dbReference>
<organism evidence="2">
    <name type="scientific">Perkinsus marinus (strain ATCC 50983 / TXsc)</name>
    <dbReference type="NCBI Taxonomy" id="423536"/>
    <lineage>
        <taxon>Eukaryota</taxon>
        <taxon>Sar</taxon>
        <taxon>Alveolata</taxon>
        <taxon>Perkinsozoa</taxon>
        <taxon>Perkinsea</taxon>
        <taxon>Perkinsida</taxon>
        <taxon>Perkinsidae</taxon>
        <taxon>Perkinsus</taxon>
    </lineage>
</organism>
<protein>
    <submittedName>
        <fullName evidence="1">Uncharacterized protein</fullName>
    </submittedName>
</protein>
<dbReference type="Proteomes" id="UP000007800">
    <property type="component" value="Unassembled WGS sequence"/>
</dbReference>
<reference evidence="1 2" key="1">
    <citation type="submission" date="2008-07" db="EMBL/GenBank/DDBJ databases">
        <authorList>
            <person name="El-Sayed N."/>
            <person name="Caler E."/>
            <person name="Inman J."/>
            <person name="Amedeo P."/>
            <person name="Hass B."/>
            <person name="Wortman J."/>
        </authorList>
    </citation>
    <scope>NUCLEOTIDE SEQUENCE [LARGE SCALE GENOMIC DNA]</scope>
    <source>
        <strain evidence="2">ATCC 50983 / TXsc</strain>
    </source>
</reference>
<evidence type="ECO:0000313" key="1">
    <source>
        <dbReference type="EMBL" id="EER01397.1"/>
    </source>
</evidence>